<feature type="compositionally biased region" description="Acidic residues" evidence="1">
    <location>
        <begin position="149"/>
        <end position="179"/>
    </location>
</feature>
<dbReference type="AlphaFoldDB" id="A0A6P6UUY3"/>
<keyword evidence="2" id="KW-1185">Reference proteome</keyword>
<dbReference type="RefSeq" id="XP_027094465.1">
    <property type="nucleotide sequence ID" value="XM_027238664.2"/>
</dbReference>
<dbReference type="InterPro" id="IPR039300">
    <property type="entry name" value="JASON"/>
</dbReference>
<sequence>MGCFLGCFGGSKDRKRRKQRNKVIPRDQQHRHGGQNSLQGTVSTTELPIKESPPTNLVSTELRDNPEEKLSPLSSSNRKRVTFNSNVTTYENVSVIEGTEFFPEGKEVIEKEKGDILVQSSKSESEDDSITSSIGSYPRNHRYQNCRDSDDEAEAFGDSDLEDDGDDGEDYSDYDEDGNDQIFGLEVQSGSGLTAAMESRTDDVSDRLTLGEVESPMKASFLPEQEVKTLGLNRNARSRSAYIHPVLNPVENLTQWKTVKSRGTSQWKPQKENFSAELEVPRMSFSSQPTFKQPSSGLKQKSDSFNTLSQDIAVDASLSTWLVGRESTPAKTSLSSLETVTCEKVGSKSPGSNSVRSFEDRPILGALTVEELKQLSAASSPRRSPSWSPDEMPIIGTVGTYWNDSVSSKDSRSASSYKGIPNTTSKYREDKRINWHNTPFETRLERALNRGAGEA</sequence>
<gene>
    <name evidence="3" type="primary">LOC113714672</name>
</gene>
<evidence type="ECO:0000256" key="1">
    <source>
        <dbReference type="SAM" id="MobiDB-lite"/>
    </source>
</evidence>
<dbReference type="GO" id="GO:0007142">
    <property type="term" value="P:male meiosis II"/>
    <property type="evidence" value="ECO:0007669"/>
    <property type="project" value="InterPro"/>
</dbReference>
<feature type="region of interest" description="Disordered" evidence="1">
    <location>
        <begin position="118"/>
        <end position="180"/>
    </location>
</feature>
<feature type="region of interest" description="Disordered" evidence="1">
    <location>
        <begin position="8"/>
        <end position="77"/>
    </location>
</feature>
<feature type="compositionally biased region" description="Basic residues" evidence="1">
    <location>
        <begin position="13"/>
        <end position="23"/>
    </location>
</feature>
<reference evidence="3" key="2">
    <citation type="submission" date="2025-08" db="UniProtKB">
        <authorList>
            <consortium name="RefSeq"/>
        </authorList>
    </citation>
    <scope>IDENTIFICATION</scope>
    <source>
        <tissue evidence="3">Leaves</tissue>
    </source>
</reference>
<organism evidence="2 3">
    <name type="scientific">Coffea arabica</name>
    <name type="common">Arabian coffee</name>
    <dbReference type="NCBI Taxonomy" id="13443"/>
    <lineage>
        <taxon>Eukaryota</taxon>
        <taxon>Viridiplantae</taxon>
        <taxon>Streptophyta</taxon>
        <taxon>Embryophyta</taxon>
        <taxon>Tracheophyta</taxon>
        <taxon>Spermatophyta</taxon>
        <taxon>Magnoliopsida</taxon>
        <taxon>eudicotyledons</taxon>
        <taxon>Gunneridae</taxon>
        <taxon>Pentapetalae</taxon>
        <taxon>asterids</taxon>
        <taxon>lamiids</taxon>
        <taxon>Gentianales</taxon>
        <taxon>Rubiaceae</taxon>
        <taxon>Ixoroideae</taxon>
        <taxon>Gardenieae complex</taxon>
        <taxon>Bertiereae - Coffeeae clade</taxon>
        <taxon>Coffeeae</taxon>
        <taxon>Coffea</taxon>
    </lineage>
</organism>
<reference evidence="2" key="1">
    <citation type="journal article" date="2025" name="Foods">
        <title>Unveiling the Microbial Signatures of Arabica Coffee Cherries: Insights into Ripeness Specific Diversity, Functional Traits, and Implications for Quality and Safety.</title>
        <authorList>
            <consortium name="RefSeq"/>
            <person name="Tenea G.N."/>
            <person name="Cifuentes V."/>
            <person name="Reyes P."/>
            <person name="Cevallos-Vallejos M."/>
        </authorList>
    </citation>
    <scope>NUCLEOTIDE SEQUENCE [LARGE SCALE GENOMIC DNA]</scope>
</reference>
<feature type="compositionally biased region" description="Polar residues" evidence="1">
    <location>
        <begin position="34"/>
        <end position="46"/>
    </location>
</feature>
<evidence type="ECO:0008006" key="4">
    <source>
        <dbReference type="Google" id="ProtNLM"/>
    </source>
</evidence>
<feature type="compositionally biased region" description="Basic and acidic residues" evidence="1">
    <location>
        <begin position="61"/>
        <end position="70"/>
    </location>
</feature>
<protein>
    <recommendedName>
        <fullName evidence="4">Protein JASON-like</fullName>
    </recommendedName>
</protein>
<evidence type="ECO:0000313" key="3">
    <source>
        <dbReference type="RefSeq" id="XP_027094465.1"/>
    </source>
</evidence>
<feature type="region of interest" description="Disordered" evidence="1">
    <location>
        <begin position="398"/>
        <end position="431"/>
    </location>
</feature>
<dbReference type="Proteomes" id="UP001652660">
    <property type="component" value="Chromosome 1c"/>
</dbReference>
<evidence type="ECO:0000313" key="2">
    <source>
        <dbReference type="Proteomes" id="UP001652660"/>
    </source>
</evidence>
<dbReference type="OrthoDB" id="1925835at2759"/>
<dbReference type="PANTHER" id="PTHR33318:SF4">
    <property type="entry name" value="OS04G0511700 PROTEIN"/>
    <property type="match status" value="1"/>
</dbReference>
<name>A0A6P6UUY3_COFAR</name>
<proteinExistence type="predicted"/>
<dbReference type="PANTHER" id="PTHR33318">
    <property type="entry name" value="ASPARTYL/GLUTAMYL-TRNA(ASN/GLN) AMIDOTRANSFERASE SUBUNIT"/>
    <property type="match status" value="1"/>
</dbReference>
<dbReference type="GeneID" id="113714672"/>
<accession>A0A6P6UUY3</accession>